<evidence type="ECO:0000256" key="2">
    <source>
        <dbReference type="ARBA" id="ARBA00002988"/>
    </source>
</evidence>
<keyword evidence="10 15" id="KW-0418">Kinase</keyword>
<evidence type="ECO:0000256" key="5">
    <source>
        <dbReference type="ARBA" id="ARBA00011996"/>
    </source>
</evidence>
<dbReference type="InterPro" id="IPR006319">
    <property type="entry name" value="PEP_synth"/>
</dbReference>
<dbReference type="Gene3D" id="3.20.20.60">
    <property type="entry name" value="Phosphoenolpyruvate-binding domains"/>
    <property type="match status" value="1"/>
</dbReference>
<dbReference type="Pfam" id="PF01326">
    <property type="entry name" value="PPDK_N"/>
    <property type="match status" value="1"/>
</dbReference>
<reference evidence="19 20" key="1">
    <citation type="submission" date="2016-04" db="EMBL/GenBank/DDBJ databases">
        <authorList>
            <person name="Evans L.H."/>
            <person name="Alamgir A."/>
            <person name="Owens N."/>
            <person name="Weber N.D."/>
            <person name="Virtaneva K."/>
            <person name="Barbian K."/>
            <person name="Babar A."/>
            <person name="Rosenke K."/>
        </authorList>
    </citation>
    <scope>NUCLEOTIDE SEQUENCE [LARGE SCALE GENOMIC DNA]</scope>
    <source>
        <strain evidence="19 20">IFM 0406</strain>
    </source>
</reference>
<dbReference type="SUPFAM" id="SSF51621">
    <property type="entry name" value="Phosphoenolpyruvate/pyruvate domain"/>
    <property type="match status" value="1"/>
</dbReference>
<dbReference type="GO" id="GO:0046872">
    <property type="term" value="F:metal ion binding"/>
    <property type="evidence" value="ECO:0007669"/>
    <property type="project" value="UniProtKB-KW"/>
</dbReference>
<dbReference type="GO" id="GO:0006094">
    <property type="term" value="P:gluconeogenesis"/>
    <property type="evidence" value="ECO:0007669"/>
    <property type="project" value="UniProtKB-UniPathway"/>
</dbReference>
<dbReference type="AlphaFoldDB" id="A0A164NTB2"/>
<dbReference type="STRING" id="455432.AWN90_21835"/>
<dbReference type="Pfam" id="PF02896">
    <property type="entry name" value="PEP-utilizers_C"/>
    <property type="match status" value="1"/>
</dbReference>
<accession>A0A164NTB2</accession>
<keyword evidence="8 15" id="KW-0479">Metal-binding</keyword>
<dbReference type="NCBIfam" id="NF005057">
    <property type="entry name" value="PRK06464.1"/>
    <property type="match status" value="1"/>
</dbReference>
<dbReference type="InterPro" id="IPR002192">
    <property type="entry name" value="PPDK_AMP/ATP-bd"/>
</dbReference>
<evidence type="ECO:0000256" key="15">
    <source>
        <dbReference type="PIRNR" id="PIRNR000854"/>
    </source>
</evidence>
<gene>
    <name evidence="19" type="ORF">AWN90_21835</name>
</gene>
<dbReference type="InterPro" id="IPR015813">
    <property type="entry name" value="Pyrv/PenolPyrv_kinase-like_dom"/>
</dbReference>
<sequence>MGEYVAGLDQLRLDDADRAGGKGANLGELVAAKLPVPPGFVLLRDCYRKVVGQGRHAAALRALHGGALQAAAAGTPAEAQRLEYTCRQMRELVHDAVLDEPLRDAIVSAYHALGHNVSVAVRSSAIGEDGATASFAGMNITRTNVRGDDKLLAAVVDCWASLFTPRVLTYRARRELTEPPEMAVVVQKMVAARVSGVAFTADPATGRRDRLVIEAAHGQGEVVVSGATAPDTYLVDAAGPALLATHPGHQTYAIVPGPDGDRRVELAATETNSPVLDESEVLTVARLALQTQQHYGGRPQDVEWAFDDTEPWLVQSRPITTLPDQPHEQATATDTGSVLLRGLAAAPGRAVGAVRVLRSPEQGHTLRDGEILVAPMTNPDWLPTITRAAALVTDSGGMTCHAAIVAREIGVPCVVGTRSATTTLTDSQAVMVDGSAGLVGATDAAAVNEAAAARISLTERPAASDTGTRTTPSEITGTRIYVNLALPEVAERVAATADTDGVGLLRAETLLTRALGGRHPRDLIARGEQHTFVDAMTESLSRIATAFAPRPVVYRATDLRSNEFRALAGGTAYEPDERNPMIGYRGCYRYVREPELFRLELAALHRVREHTPNLHLMVPFVRTYWELEDCLALIDASPLGHDRALHRWVMAEVPSVLYRLPEYVGLGIDGVSIGSNDLTQLILGVDRDSEQCADLFDESDPAVLDAIARIITTARSLGITSSLCGQAPSTHPEFAEHLVRMGITSISVTPDAVTPTRRAVAAAERRILLER</sequence>
<feature type="domain" description="Pyruvate phosphate dikinase AMP/ATP-binding" evidence="17">
    <location>
        <begin position="17"/>
        <end position="333"/>
    </location>
</feature>
<dbReference type="InterPro" id="IPR023151">
    <property type="entry name" value="PEP_util_CS"/>
</dbReference>
<proteinExistence type="inferred from homology"/>
<dbReference type="PANTHER" id="PTHR43030:SF1">
    <property type="entry name" value="PHOSPHOENOLPYRUVATE SYNTHASE"/>
    <property type="match status" value="1"/>
</dbReference>
<comment type="pathway">
    <text evidence="3 15">Carbohydrate biosynthesis; gluconeogenesis.</text>
</comment>
<dbReference type="PROSITE" id="PS00370">
    <property type="entry name" value="PEP_ENZYMES_PHOS_SITE"/>
    <property type="match status" value="1"/>
</dbReference>
<evidence type="ECO:0000256" key="10">
    <source>
        <dbReference type="ARBA" id="ARBA00022777"/>
    </source>
</evidence>
<dbReference type="GO" id="GO:0005524">
    <property type="term" value="F:ATP binding"/>
    <property type="evidence" value="ECO:0007669"/>
    <property type="project" value="UniProtKB-KW"/>
</dbReference>
<dbReference type="SUPFAM" id="SSF52009">
    <property type="entry name" value="Phosphohistidine domain"/>
    <property type="match status" value="1"/>
</dbReference>
<evidence type="ECO:0000256" key="7">
    <source>
        <dbReference type="ARBA" id="ARBA00022679"/>
    </source>
</evidence>
<dbReference type="Pfam" id="PF00391">
    <property type="entry name" value="PEP-utilizers"/>
    <property type="match status" value="1"/>
</dbReference>
<evidence type="ECO:0000256" key="4">
    <source>
        <dbReference type="ARBA" id="ARBA00007837"/>
    </source>
</evidence>
<keyword evidence="7 15" id="KW-0808">Transferase</keyword>
<dbReference type="PIRSF" id="PIRSF000854">
    <property type="entry name" value="PEP_synthase"/>
    <property type="match status" value="1"/>
</dbReference>
<evidence type="ECO:0000256" key="9">
    <source>
        <dbReference type="ARBA" id="ARBA00022741"/>
    </source>
</evidence>
<feature type="domain" description="PEP-utilising enzyme mobile" evidence="16">
    <location>
        <begin position="367"/>
        <end position="437"/>
    </location>
</feature>
<keyword evidence="12 15" id="KW-0460">Magnesium</keyword>
<comment type="function">
    <text evidence="2 15">Catalyzes the phosphorylation of pyruvate to phosphoenolpyruvate.</text>
</comment>
<dbReference type="PROSITE" id="PS00742">
    <property type="entry name" value="PEP_ENZYMES_2"/>
    <property type="match status" value="1"/>
</dbReference>
<evidence type="ECO:0000256" key="8">
    <source>
        <dbReference type="ARBA" id="ARBA00022723"/>
    </source>
</evidence>
<evidence type="ECO:0000256" key="3">
    <source>
        <dbReference type="ARBA" id="ARBA00004742"/>
    </source>
</evidence>
<evidence type="ECO:0000256" key="14">
    <source>
        <dbReference type="ARBA" id="ARBA00047700"/>
    </source>
</evidence>
<dbReference type="Gene3D" id="3.50.30.10">
    <property type="entry name" value="Phosphohistidine domain"/>
    <property type="match status" value="1"/>
</dbReference>
<keyword evidence="19" id="KW-0670">Pyruvate</keyword>
<protein>
    <recommendedName>
        <fullName evidence="6 15">Phosphoenolpyruvate synthase</fullName>
        <shortName evidence="15">PEP synthase</shortName>
        <ecNumber evidence="5 15">2.7.9.2</ecNumber>
    </recommendedName>
    <alternativeName>
        <fullName evidence="13 15">Pyruvate, water dikinase</fullName>
    </alternativeName>
</protein>
<comment type="caution">
    <text evidence="19">The sequence shown here is derived from an EMBL/GenBank/DDBJ whole genome shotgun (WGS) entry which is preliminary data.</text>
</comment>
<evidence type="ECO:0000259" key="18">
    <source>
        <dbReference type="Pfam" id="PF02896"/>
    </source>
</evidence>
<dbReference type="Gene3D" id="3.30.1490.20">
    <property type="entry name" value="ATP-grasp fold, A domain"/>
    <property type="match status" value="1"/>
</dbReference>
<dbReference type="PANTHER" id="PTHR43030">
    <property type="entry name" value="PHOSPHOENOLPYRUVATE SYNTHASE"/>
    <property type="match status" value="1"/>
</dbReference>
<evidence type="ECO:0000256" key="12">
    <source>
        <dbReference type="ARBA" id="ARBA00022842"/>
    </source>
</evidence>
<dbReference type="EMBL" id="LWGR01000004">
    <property type="protein sequence ID" value="KZM74701.1"/>
    <property type="molecule type" value="Genomic_DNA"/>
</dbReference>
<dbReference type="EC" id="2.7.9.2" evidence="5 15"/>
<evidence type="ECO:0000313" key="19">
    <source>
        <dbReference type="EMBL" id="KZM74701.1"/>
    </source>
</evidence>
<evidence type="ECO:0000256" key="6">
    <source>
        <dbReference type="ARBA" id="ARBA00021623"/>
    </source>
</evidence>
<comment type="catalytic activity">
    <reaction evidence="14 15">
        <text>pyruvate + ATP + H2O = phosphoenolpyruvate + AMP + phosphate + 2 H(+)</text>
        <dbReference type="Rhea" id="RHEA:11364"/>
        <dbReference type="ChEBI" id="CHEBI:15361"/>
        <dbReference type="ChEBI" id="CHEBI:15377"/>
        <dbReference type="ChEBI" id="CHEBI:15378"/>
        <dbReference type="ChEBI" id="CHEBI:30616"/>
        <dbReference type="ChEBI" id="CHEBI:43474"/>
        <dbReference type="ChEBI" id="CHEBI:58702"/>
        <dbReference type="ChEBI" id="CHEBI:456215"/>
        <dbReference type="EC" id="2.7.9.2"/>
    </reaction>
</comment>
<dbReference type="Proteomes" id="UP000076512">
    <property type="component" value="Unassembled WGS sequence"/>
</dbReference>
<dbReference type="GO" id="GO:0008986">
    <property type="term" value="F:pyruvate, water dikinase activity"/>
    <property type="evidence" value="ECO:0007669"/>
    <property type="project" value="UniProtKB-EC"/>
</dbReference>
<comment type="similarity">
    <text evidence="4 15">Belongs to the PEP-utilizing enzyme family.</text>
</comment>
<dbReference type="Gene3D" id="3.30.470.20">
    <property type="entry name" value="ATP-grasp fold, B domain"/>
    <property type="match status" value="1"/>
</dbReference>
<dbReference type="RefSeq" id="WP_067586170.1">
    <property type="nucleotide sequence ID" value="NZ_JABMCZ010000005.1"/>
</dbReference>
<evidence type="ECO:0000256" key="11">
    <source>
        <dbReference type="ARBA" id="ARBA00022840"/>
    </source>
</evidence>
<keyword evidence="11 15" id="KW-0067">ATP-binding</keyword>
<evidence type="ECO:0000259" key="16">
    <source>
        <dbReference type="Pfam" id="PF00391"/>
    </source>
</evidence>
<dbReference type="OrthoDB" id="9765468at2"/>
<comment type="cofactor">
    <cofactor evidence="1 15">
        <name>Mg(2+)</name>
        <dbReference type="ChEBI" id="CHEBI:18420"/>
    </cofactor>
</comment>
<dbReference type="InterPro" id="IPR013815">
    <property type="entry name" value="ATP_grasp_subdomain_1"/>
</dbReference>
<evidence type="ECO:0000259" key="17">
    <source>
        <dbReference type="Pfam" id="PF01326"/>
    </source>
</evidence>
<dbReference type="InterPro" id="IPR008279">
    <property type="entry name" value="PEP-util_enz_mobile_dom"/>
</dbReference>
<dbReference type="SUPFAM" id="SSF56059">
    <property type="entry name" value="Glutathione synthetase ATP-binding domain-like"/>
    <property type="match status" value="1"/>
</dbReference>
<dbReference type="InterPro" id="IPR000121">
    <property type="entry name" value="PEP_util_C"/>
</dbReference>
<evidence type="ECO:0000256" key="13">
    <source>
        <dbReference type="ARBA" id="ARBA00033470"/>
    </source>
</evidence>
<dbReference type="UniPathway" id="UPA00138"/>
<organism evidence="19 20">
    <name type="scientific">Nocardia terpenica</name>
    <dbReference type="NCBI Taxonomy" id="455432"/>
    <lineage>
        <taxon>Bacteria</taxon>
        <taxon>Bacillati</taxon>
        <taxon>Actinomycetota</taxon>
        <taxon>Actinomycetes</taxon>
        <taxon>Mycobacteriales</taxon>
        <taxon>Nocardiaceae</taxon>
        <taxon>Nocardia</taxon>
    </lineage>
</organism>
<evidence type="ECO:0000256" key="1">
    <source>
        <dbReference type="ARBA" id="ARBA00001946"/>
    </source>
</evidence>
<keyword evidence="20" id="KW-1185">Reference proteome</keyword>
<evidence type="ECO:0000313" key="20">
    <source>
        <dbReference type="Proteomes" id="UP000076512"/>
    </source>
</evidence>
<dbReference type="InterPro" id="IPR040442">
    <property type="entry name" value="Pyrv_kinase-like_dom_sf"/>
</dbReference>
<feature type="domain" description="PEP-utilising enzyme C-terminal" evidence="18">
    <location>
        <begin position="473"/>
        <end position="764"/>
    </location>
</feature>
<dbReference type="InterPro" id="IPR018274">
    <property type="entry name" value="PEP_util_AS"/>
</dbReference>
<keyword evidence="9 15" id="KW-0547">Nucleotide-binding</keyword>
<name>A0A164NTB2_9NOCA</name>
<dbReference type="InterPro" id="IPR036637">
    <property type="entry name" value="Phosphohistidine_dom_sf"/>
</dbReference>